<name>A0ABS5FV42_9BRAD</name>
<dbReference type="EMBL" id="JAFCJH010000060">
    <property type="protein sequence ID" value="MBR0800705.1"/>
    <property type="molecule type" value="Genomic_DNA"/>
</dbReference>
<dbReference type="Gene3D" id="3.30.1330.60">
    <property type="entry name" value="OmpA-like domain"/>
    <property type="match status" value="1"/>
</dbReference>
<comment type="subcellular location">
    <subcellularLocation>
        <location evidence="1">Cell outer membrane</location>
    </subcellularLocation>
</comment>
<dbReference type="SUPFAM" id="SSF103088">
    <property type="entry name" value="OmpA-like"/>
    <property type="match status" value="1"/>
</dbReference>
<protein>
    <submittedName>
        <fullName evidence="7">OmpA family protein</fullName>
    </submittedName>
</protein>
<dbReference type="InterPro" id="IPR006665">
    <property type="entry name" value="OmpA-like"/>
</dbReference>
<sequence length="210" mass="22830">MSQKLISFSAIFLLQIANTAFLPGLAAAGENLTEDQIVEALTAKKEVSRQLVNRPRVDTAAESVFLERIRGLERVLTPEEREEAAVIAKDKPQIDLEITFEYNSAEINSKSLPSVQALGRALNTPDLKGSTFLVAGHTDAAGRDSYNQDLSERRAVSIKRYVVEKFGIPSAGLVTVGYGKTKLKDPAHPFADVNRRVQVSNMSGAMAASK</sequence>
<evidence type="ECO:0000313" key="7">
    <source>
        <dbReference type="EMBL" id="MBR0800705.1"/>
    </source>
</evidence>
<comment type="caution">
    <text evidence="7">The sequence shown here is derived from an EMBL/GenBank/DDBJ whole genome shotgun (WGS) entry which is preliminary data.</text>
</comment>
<feature type="signal peptide" evidence="5">
    <location>
        <begin position="1"/>
        <end position="28"/>
    </location>
</feature>
<keyword evidence="5" id="KW-0732">Signal</keyword>
<organism evidence="7 8">
    <name type="scientific">Bradyrhizobium jicamae</name>
    <dbReference type="NCBI Taxonomy" id="280332"/>
    <lineage>
        <taxon>Bacteria</taxon>
        <taxon>Pseudomonadati</taxon>
        <taxon>Pseudomonadota</taxon>
        <taxon>Alphaproteobacteria</taxon>
        <taxon>Hyphomicrobiales</taxon>
        <taxon>Nitrobacteraceae</taxon>
        <taxon>Bradyrhizobium</taxon>
    </lineage>
</organism>
<evidence type="ECO:0000259" key="6">
    <source>
        <dbReference type="PROSITE" id="PS51123"/>
    </source>
</evidence>
<evidence type="ECO:0000256" key="4">
    <source>
        <dbReference type="PROSITE-ProRule" id="PRU00473"/>
    </source>
</evidence>
<evidence type="ECO:0000256" key="2">
    <source>
        <dbReference type="ARBA" id="ARBA00023136"/>
    </source>
</evidence>
<dbReference type="InterPro" id="IPR036737">
    <property type="entry name" value="OmpA-like_sf"/>
</dbReference>
<dbReference type="CDD" id="cd07185">
    <property type="entry name" value="OmpA_C-like"/>
    <property type="match status" value="1"/>
</dbReference>
<keyword evidence="2 4" id="KW-0472">Membrane</keyword>
<accession>A0ABS5FV42</accession>
<dbReference type="PANTHER" id="PTHR30329:SF21">
    <property type="entry name" value="LIPOPROTEIN YIAD-RELATED"/>
    <property type="match status" value="1"/>
</dbReference>
<dbReference type="PANTHER" id="PTHR30329">
    <property type="entry name" value="STATOR ELEMENT OF FLAGELLAR MOTOR COMPLEX"/>
    <property type="match status" value="1"/>
</dbReference>
<evidence type="ECO:0000313" key="8">
    <source>
        <dbReference type="Proteomes" id="UP001315278"/>
    </source>
</evidence>
<proteinExistence type="predicted"/>
<dbReference type="Pfam" id="PF00691">
    <property type="entry name" value="OmpA"/>
    <property type="match status" value="1"/>
</dbReference>
<dbReference type="InterPro" id="IPR006664">
    <property type="entry name" value="OMP_bac"/>
</dbReference>
<dbReference type="PRINTS" id="PR01021">
    <property type="entry name" value="OMPADOMAIN"/>
</dbReference>
<keyword evidence="8" id="KW-1185">Reference proteome</keyword>
<keyword evidence="3" id="KW-0998">Cell outer membrane</keyword>
<dbReference type="RefSeq" id="WP_212397277.1">
    <property type="nucleotide sequence ID" value="NZ_JAFCJH010000060.1"/>
</dbReference>
<evidence type="ECO:0000256" key="5">
    <source>
        <dbReference type="SAM" id="SignalP"/>
    </source>
</evidence>
<dbReference type="InterPro" id="IPR050330">
    <property type="entry name" value="Bact_OuterMem_StrucFunc"/>
</dbReference>
<evidence type="ECO:0000256" key="1">
    <source>
        <dbReference type="ARBA" id="ARBA00004442"/>
    </source>
</evidence>
<feature type="domain" description="OmpA-like" evidence="6">
    <location>
        <begin position="87"/>
        <end position="205"/>
    </location>
</feature>
<reference evidence="8" key="1">
    <citation type="journal article" date="2021" name="ISME J.">
        <title>Evolutionary origin and ecological implication of a unique nif island in free-living Bradyrhizobium lineages.</title>
        <authorList>
            <person name="Tao J."/>
        </authorList>
    </citation>
    <scope>NUCLEOTIDE SEQUENCE [LARGE SCALE GENOMIC DNA]</scope>
    <source>
        <strain evidence="8">SZCCT0434</strain>
    </source>
</reference>
<dbReference type="Proteomes" id="UP001315278">
    <property type="component" value="Unassembled WGS sequence"/>
</dbReference>
<feature type="chain" id="PRO_5047369061" evidence="5">
    <location>
        <begin position="29"/>
        <end position="210"/>
    </location>
</feature>
<evidence type="ECO:0000256" key="3">
    <source>
        <dbReference type="ARBA" id="ARBA00023237"/>
    </source>
</evidence>
<gene>
    <name evidence="7" type="ORF">JQ615_35625</name>
</gene>
<dbReference type="PROSITE" id="PS51123">
    <property type="entry name" value="OMPA_2"/>
    <property type="match status" value="1"/>
</dbReference>